<dbReference type="EMBL" id="CP014692">
    <property type="protein sequence ID" value="AQS85956.1"/>
    <property type="molecule type" value="Genomic_DNA"/>
</dbReference>
<organism evidence="1 2">
    <name type="scientific">Acetobacter aceti</name>
    <dbReference type="NCBI Taxonomy" id="435"/>
    <lineage>
        <taxon>Bacteria</taxon>
        <taxon>Pseudomonadati</taxon>
        <taxon>Pseudomonadota</taxon>
        <taxon>Alphaproteobacteria</taxon>
        <taxon>Acetobacterales</taxon>
        <taxon>Acetobacteraceae</taxon>
        <taxon>Acetobacter</taxon>
        <taxon>Acetobacter subgen. Acetobacter</taxon>
    </lineage>
</organism>
<dbReference type="STRING" id="435.A0U92_15660"/>
<accession>A0A1U9KJM6</accession>
<gene>
    <name evidence="1" type="ORF">A0U92_15660</name>
</gene>
<evidence type="ECO:0000313" key="2">
    <source>
        <dbReference type="Proteomes" id="UP000188937"/>
    </source>
</evidence>
<sequence length="152" mass="17486">MERGFIYARIKSLTCRISLYVKDYAGFISELIISCNNNDTLGITSDTFLQQVNSPYERMQNLHSFQITILIYKYCHEDIQQSVSQPDLRPFQSRRRFSIQQNQPSTLMAANAPVTTQQITSSDLDQVRSGRIASLMIKKSGDHDRLSHHPCR</sequence>
<dbReference type="AlphaFoldDB" id="A0A1U9KJM6"/>
<evidence type="ECO:0000313" key="1">
    <source>
        <dbReference type="EMBL" id="AQS85956.1"/>
    </source>
</evidence>
<reference evidence="1 2" key="1">
    <citation type="submission" date="2016-03" db="EMBL/GenBank/DDBJ databases">
        <title>Acetic acid bacteria sequencing.</title>
        <authorList>
            <person name="Brandt J."/>
            <person name="Jakob F."/>
            <person name="Vogel R.F."/>
        </authorList>
    </citation>
    <scope>NUCLEOTIDE SEQUENCE [LARGE SCALE GENOMIC DNA]</scope>
    <source>
        <strain evidence="1 2">TMW2.1153</strain>
    </source>
</reference>
<keyword evidence="2" id="KW-1185">Reference proteome</keyword>
<protein>
    <submittedName>
        <fullName evidence="1">Uncharacterized protein</fullName>
    </submittedName>
</protein>
<dbReference type="Proteomes" id="UP000188937">
    <property type="component" value="Chromosome"/>
</dbReference>
<name>A0A1U9KJM6_ACEAC</name>
<proteinExistence type="predicted"/>
<dbReference type="KEGG" id="aace:A0U92_15660"/>